<dbReference type="EMBL" id="JAAGVY010000002">
    <property type="protein sequence ID" value="NEN22265.1"/>
    <property type="molecule type" value="Genomic_DNA"/>
</dbReference>
<keyword evidence="4" id="KW-1185">Reference proteome</keyword>
<name>A0A7K3WNI4_9FLAO</name>
<dbReference type="InterPro" id="IPR007421">
    <property type="entry name" value="Schlafen_AlbA_2_dom"/>
</dbReference>
<dbReference type="Pfam" id="PF04326">
    <property type="entry name" value="SLFN_AlbA_2"/>
    <property type="match status" value="1"/>
</dbReference>
<gene>
    <name evidence="3" type="ORF">G3O08_01945</name>
</gene>
<dbReference type="Gene3D" id="1.10.10.10">
    <property type="entry name" value="Winged helix-like DNA-binding domain superfamily/Winged helix DNA-binding domain"/>
    <property type="match status" value="1"/>
</dbReference>
<dbReference type="Pfam" id="PF13749">
    <property type="entry name" value="HATPase_c_4"/>
    <property type="match status" value="1"/>
</dbReference>
<feature type="domain" description="Helix-turn-helix type 11" evidence="2">
    <location>
        <begin position="441"/>
        <end position="478"/>
    </location>
</feature>
<comment type="caution">
    <text evidence="3">The sequence shown here is derived from an EMBL/GenBank/DDBJ whole genome shotgun (WGS) entry which is preliminary data.</text>
</comment>
<dbReference type="SUPFAM" id="SSF46785">
    <property type="entry name" value="Winged helix' DNA-binding domain"/>
    <property type="match status" value="1"/>
</dbReference>
<dbReference type="InterPro" id="IPR038475">
    <property type="entry name" value="RecG_C_sf"/>
</dbReference>
<feature type="domain" description="Schlafen AlbA-2" evidence="1">
    <location>
        <begin position="14"/>
        <end position="132"/>
    </location>
</feature>
<reference evidence="3 4" key="1">
    <citation type="submission" date="2020-02" db="EMBL/GenBank/DDBJ databases">
        <title>Out from the shadows clarifying the taxonomy of the family Cryomorphaceae and related taxa by utilizing the GTDB taxonomic framework.</title>
        <authorList>
            <person name="Bowman J.P."/>
        </authorList>
    </citation>
    <scope>NUCLEOTIDE SEQUENCE [LARGE SCALE GENOMIC DNA]</scope>
    <source>
        <strain evidence="3 4">QSSC 1-22</strain>
    </source>
</reference>
<dbReference type="InterPro" id="IPR013196">
    <property type="entry name" value="HTH_11"/>
</dbReference>
<dbReference type="Pfam" id="PF08279">
    <property type="entry name" value="HTH_11"/>
    <property type="match status" value="1"/>
</dbReference>
<evidence type="ECO:0000313" key="3">
    <source>
        <dbReference type="EMBL" id="NEN22265.1"/>
    </source>
</evidence>
<accession>A0A7K3WNI4</accession>
<dbReference type="PANTHER" id="PTHR30595">
    <property type="entry name" value="GLPR-RELATED TRANSCRIPTIONAL REPRESSOR"/>
    <property type="match status" value="1"/>
</dbReference>
<dbReference type="Proteomes" id="UP000486602">
    <property type="component" value="Unassembled WGS sequence"/>
</dbReference>
<evidence type="ECO:0000259" key="1">
    <source>
        <dbReference type="Pfam" id="PF04326"/>
    </source>
</evidence>
<dbReference type="InterPro" id="IPR036390">
    <property type="entry name" value="WH_DNA-bd_sf"/>
</dbReference>
<evidence type="ECO:0000259" key="2">
    <source>
        <dbReference type="Pfam" id="PF08279"/>
    </source>
</evidence>
<protein>
    <submittedName>
        <fullName evidence="3">HTH domain-containing protein</fullName>
    </submittedName>
</protein>
<dbReference type="RefSeq" id="WP_163282982.1">
    <property type="nucleotide sequence ID" value="NZ_JAAGVY010000002.1"/>
</dbReference>
<evidence type="ECO:0000313" key="4">
    <source>
        <dbReference type="Proteomes" id="UP000486602"/>
    </source>
</evidence>
<dbReference type="PANTHER" id="PTHR30595:SF6">
    <property type="entry name" value="SCHLAFEN ALBA-2 DOMAIN-CONTAINING PROTEIN"/>
    <property type="match status" value="1"/>
</dbReference>
<dbReference type="Gene3D" id="3.30.950.30">
    <property type="entry name" value="Schlafen, AAA domain"/>
    <property type="match status" value="1"/>
</dbReference>
<dbReference type="InterPro" id="IPR036388">
    <property type="entry name" value="WH-like_DNA-bd_sf"/>
</dbReference>
<sequence length="501" mass="57613">MTKGELIHKINDLEWEDFEVKEAKAELPKSAWSTVSAFANTSGGWLVFGVKQIGRKFEIQGVRNPEKIEQDFLATLRSKQKFNAATNAISVKHVFDDKTVIAFYIPASDKKPIYYNTQSNTFIRRGSADQKATSEEIDAMYREQTFGTKSSEIVPRSSITNLKIKSVKEYRDYMARFNPDVSYNRFEESEFLTKLRVLDTETGNCTFGGLLFFGKREELERFFPDFRIDLLQIPGTSYRNALSRYTYRLNEDEYENLWECYFACFKRLRTEVDVEFKLSTEGFGEELSPGLKAVREALINMLMHADYFSPAHSRIRIFSNHIEFYNPGGLPKPLEELKLKDLSIPRNPVLAKLFRMVKLAENAGYGFDKIESNWYSYNKSAPEYVLDFDSIILKLYTKPKAVSSEQAENDGKMSERCRIDVGTMSERIREVVGKNADAVFLILASNPHISAERIANEINKSQRTIEREIEKLRSAGFIERVGPKLGGYWKIKTGESSKEVE</sequence>
<dbReference type="Gene3D" id="3.30.565.60">
    <property type="match status" value="1"/>
</dbReference>
<organism evidence="3 4">
    <name type="scientific">Cryomorpha ignava</name>
    <dbReference type="NCBI Taxonomy" id="101383"/>
    <lineage>
        <taxon>Bacteria</taxon>
        <taxon>Pseudomonadati</taxon>
        <taxon>Bacteroidota</taxon>
        <taxon>Flavobacteriia</taxon>
        <taxon>Flavobacteriales</taxon>
        <taxon>Cryomorphaceae</taxon>
        <taxon>Cryomorpha</taxon>
    </lineage>
</organism>
<proteinExistence type="predicted"/>
<dbReference type="AlphaFoldDB" id="A0A7K3WNI4"/>
<dbReference type="InterPro" id="IPR038461">
    <property type="entry name" value="Schlafen_AlbA_2_dom_sf"/>
</dbReference>